<dbReference type="InterPro" id="IPR000073">
    <property type="entry name" value="AB_hydrolase_1"/>
</dbReference>
<dbReference type="PANTHER" id="PTHR43194">
    <property type="entry name" value="HYDROLASE ALPHA/BETA FOLD FAMILY"/>
    <property type="match status" value="1"/>
</dbReference>
<dbReference type="RefSeq" id="WP_168092959.1">
    <property type="nucleotide sequence ID" value="NZ_JAATER010000107.1"/>
</dbReference>
<proteinExistence type="predicted"/>
<gene>
    <name evidence="2" type="ORF">NQU55_14135</name>
</gene>
<dbReference type="EMBL" id="JANIID010000010">
    <property type="protein sequence ID" value="MCQ8770901.1"/>
    <property type="molecule type" value="Genomic_DNA"/>
</dbReference>
<accession>A0A9X2LGD5</accession>
<dbReference type="AlphaFoldDB" id="A0A9X2LGD5"/>
<name>A0A9X2LGD5_9ACTN</name>
<reference evidence="2" key="1">
    <citation type="submission" date="2022-06" db="EMBL/GenBank/DDBJ databases">
        <title>WGS of actinobacteria.</title>
        <authorList>
            <person name="Thawai C."/>
        </authorList>
    </citation>
    <scope>NUCLEOTIDE SEQUENCE</scope>
    <source>
        <strain evidence="2">AA8</strain>
    </source>
</reference>
<dbReference type="Gene3D" id="3.40.50.1820">
    <property type="entry name" value="alpha/beta hydrolase"/>
    <property type="match status" value="1"/>
</dbReference>
<dbReference type="InterPro" id="IPR029058">
    <property type="entry name" value="AB_hydrolase_fold"/>
</dbReference>
<dbReference type="Pfam" id="PF12697">
    <property type="entry name" value="Abhydrolase_6"/>
    <property type="match status" value="1"/>
</dbReference>
<dbReference type="PANTHER" id="PTHR43194:SF2">
    <property type="entry name" value="PEROXISOMAL MEMBRANE PROTEIN LPX1"/>
    <property type="match status" value="1"/>
</dbReference>
<dbReference type="GO" id="GO:0016787">
    <property type="term" value="F:hydrolase activity"/>
    <property type="evidence" value="ECO:0007669"/>
    <property type="project" value="UniProtKB-KW"/>
</dbReference>
<evidence type="ECO:0000313" key="2">
    <source>
        <dbReference type="EMBL" id="MCQ8770901.1"/>
    </source>
</evidence>
<protein>
    <submittedName>
        <fullName evidence="2">Alpha/beta hydrolase</fullName>
    </submittedName>
</protein>
<dbReference type="PRINTS" id="PR00111">
    <property type="entry name" value="ABHYDROLASE"/>
</dbReference>
<evidence type="ECO:0000313" key="3">
    <source>
        <dbReference type="Proteomes" id="UP001142374"/>
    </source>
</evidence>
<evidence type="ECO:0000259" key="1">
    <source>
        <dbReference type="Pfam" id="PF12697"/>
    </source>
</evidence>
<dbReference type="InterPro" id="IPR050228">
    <property type="entry name" value="Carboxylesterase_BioH"/>
</dbReference>
<dbReference type="Proteomes" id="UP001142374">
    <property type="component" value="Unassembled WGS sequence"/>
</dbReference>
<feature type="domain" description="AB hydrolase-1" evidence="1">
    <location>
        <begin position="22"/>
        <end position="261"/>
    </location>
</feature>
<comment type="caution">
    <text evidence="2">The sequence shown here is derived from an EMBL/GenBank/DDBJ whole genome shotgun (WGS) entry which is preliminary data.</text>
</comment>
<organism evidence="2 3">
    <name type="scientific">Streptomyces telluris</name>
    <dbReference type="NCBI Taxonomy" id="2720021"/>
    <lineage>
        <taxon>Bacteria</taxon>
        <taxon>Bacillati</taxon>
        <taxon>Actinomycetota</taxon>
        <taxon>Actinomycetes</taxon>
        <taxon>Kitasatosporales</taxon>
        <taxon>Streptomycetaceae</taxon>
        <taxon>Streptomyces</taxon>
    </lineage>
</organism>
<keyword evidence="3" id="KW-1185">Reference proteome</keyword>
<dbReference type="SUPFAM" id="SSF53474">
    <property type="entry name" value="alpha/beta-Hydrolases"/>
    <property type="match status" value="1"/>
</dbReference>
<keyword evidence="2" id="KW-0378">Hydrolase</keyword>
<sequence>MARVRVRGAELFHEVAGEGEPLVLVHGGLTDHYTWRAVVPALAQSFRVLVYDRRGHSASTRGAGRCTRREHEDDLAALLQTLGLAPAHVVGNSFGASTALGLAVRRPDLLRTVIAHEPPLLGVIRGDDPAHVLMRAAQNGIDAAVALILAGEAGEGVRRFTEEVALGPGSWEALPDRVRATLVANSRAFAAEQSDPGWASLDLTRLSACAGPALLTYGTESPAWLPPVTVELSRTMRRAELRGLQGAGHIPHVSHPEAFAAMVRRFIEAA</sequence>